<dbReference type="AlphaFoldDB" id="A0A5J6IA52"/>
<accession>A0A5J6IA52</accession>
<organism evidence="1 2">
    <name type="scientific">Streptomyces coeruleorubidus</name>
    <dbReference type="NCBI Taxonomy" id="116188"/>
    <lineage>
        <taxon>Bacteria</taxon>
        <taxon>Bacillati</taxon>
        <taxon>Actinomycetota</taxon>
        <taxon>Actinomycetes</taxon>
        <taxon>Kitasatosporales</taxon>
        <taxon>Streptomycetaceae</taxon>
        <taxon>Streptomyces</taxon>
    </lineage>
</organism>
<dbReference type="KEGG" id="scoe:CP976_35670"/>
<protein>
    <submittedName>
        <fullName evidence="1">Epimerase</fullName>
    </submittedName>
</protein>
<dbReference type="GeneID" id="91421380"/>
<evidence type="ECO:0000313" key="2">
    <source>
        <dbReference type="Proteomes" id="UP000326598"/>
    </source>
</evidence>
<evidence type="ECO:0000313" key="1">
    <source>
        <dbReference type="EMBL" id="QEV28938.1"/>
    </source>
</evidence>
<dbReference type="PANTHER" id="PTHR14097:SF8">
    <property type="entry name" value="NAD(P)-BINDING DOMAIN-CONTAINING PROTEIN"/>
    <property type="match status" value="1"/>
</dbReference>
<dbReference type="Proteomes" id="UP000326598">
    <property type="component" value="Chromosome"/>
</dbReference>
<dbReference type="EMBL" id="CP023694">
    <property type="protein sequence ID" value="QEV28938.1"/>
    <property type="molecule type" value="Genomic_DNA"/>
</dbReference>
<dbReference type="InterPro" id="IPR036291">
    <property type="entry name" value="NAD(P)-bd_dom_sf"/>
</dbReference>
<proteinExistence type="predicted"/>
<reference evidence="1 2" key="1">
    <citation type="submission" date="2017-09" db="EMBL/GenBank/DDBJ databases">
        <authorList>
            <person name="Lee N."/>
            <person name="Cho B.-K."/>
        </authorList>
    </citation>
    <scope>NUCLEOTIDE SEQUENCE [LARGE SCALE GENOMIC DNA]</scope>
    <source>
        <strain evidence="1 2">ATCC 13740</strain>
    </source>
</reference>
<sequence length="224" mass="24552">MRIIIFGATGVVGQGALEACLRDEEVTDVLVVGRTPTDRTHPKLHELRHEDFTDFTTVQDRLTGYDACFYCLGTSAIGMSQADYRVVSYDYPLAAARALLAVSPGLAFAYVSGVGTDRTGKSRMMWARVKGETENALLELSPRAHMFRPAFVLPLPGTKAKARVHVLMYRLLTPLYPVLRRIAPRYVTTSVQLGRAMIQTARSGGRRRVLTPADINEAAAAATP</sequence>
<dbReference type="RefSeq" id="WP_150484023.1">
    <property type="nucleotide sequence ID" value="NZ_BMTB01000034.1"/>
</dbReference>
<gene>
    <name evidence="1" type="ORF">CP976_35670</name>
</gene>
<dbReference type="Gene3D" id="3.40.50.720">
    <property type="entry name" value="NAD(P)-binding Rossmann-like Domain"/>
    <property type="match status" value="1"/>
</dbReference>
<dbReference type="SUPFAM" id="SSF51735">
    <property type="entry name" value="NAD(P)-binding Rossmann-fold domains"/>
    <property type="match status" value="1"/>
</dbReference>
<name>A0A5J6IA52_STRC4</name>
<dbReference type="PANTHER" id="PTHR14097">
    <property type="entry name" value="OXIDOREDUCTASE HTATIP2"/>
    <property type="match status" value="1"/>
</dbReference>